<accession>A0A368YFG3</accession>
<dbReference type="InterPro" id="IPR050624">
    <property type="entry name" value="HTH-type_Tx_Regulator"/>
</dbReference>
<dbReference type="GO" id="GO:0003677">
    <property type="term" value="F:DNA binding"/>
    <property type="evidence" value="ECO:0007669"/>
    <property type="project" value="UniProtKB-UniRule"/>
</dbReference>
<keyword evidence="4" id="KW-0472">Membrane</keyword>
<evidence type="ECO:0000256" key="4">
    <source>
        <dbReference type="SAM" id="Phobius"/>
    </source>
</evidence>
<sequence length="198" mass="23016">MKKIDPRVKKTRRSLKSAFVELIGEKGFDAITIQDISAKAEINRVTFYQHYQDKYDLLEKTIEDMLQNLIQNVSPESREDLIAKKDEPSVVFLNLFQFVYDHRIFFTTMFGENGVPTFQYRMSKTVQQFVSETIEELTLTVHERKVPKEIIVHYVTAASIGLITYWIETDMQYSPRYMAKQLALLEKIGPINAALGTH</sequence>
<name>A0A368YFG3_9BACI</name>
<evidence type="ECO:0000313" key="7">
    <source>
        <dbReference type="Proteomes" id="UP000252585"/>
    </source>
</evidence>
<protein>
    <submittedName>
        <fullName evidence="6">TetR family transcriptional regulator</fullName>
    </submittedName>
</protein>
<dbReference type="InterPro" id="IPR039532">
    <property type="entry name" value="TetR_C_Firmicutes"/>
</dbReference>
<dbReference type="SUPFAM" id="SSF46689">
    <property type="entry name" value="Homeodomain-like"/>
    <property type="match status" value="1"/>
</dbReference>
<feature type="transmembrane region" description="Helical" evidence="4">
    <location>
        <begin position="150"/>
        <end position="167"/>
    </location>
</feature>
<reference evidence="6 7" key="1">
    <citation type="submission" date="2018-07" db="EMBL/GenBank/DDBJ databases">
        <title>Genomic Encyclopedia of Type Strains, Phase IV (KMG-IV): sequencing the most valuable type-strain genomes for metagenomic binning, comparative biology and taxonomic classification.</title>
        <authorList>
            <person name="Goeker M."/>
        </authorList>
    </citation>
    <scope>NUCLEOTIDE SEQUENCE [LARGE SCALE GENOMIC DNA]</scope>
    <source>
        <strain evidence="6 7">DSM 27696</strain>
    </source>
</reference>
<keyword evidence="4" id="KW-1133">Transmembrane helix</keyword>
<dbReference type="InterPro" id="IPR009057">
    <property type="entry name" value="Homeodomain-like_sf"/>
</dbReference>
<dbReference type="EMBL" id="QPJJ01000002">
    <property type="protein sequence ID" value="RCW76924.1"/>
    <property type="molecule type" value="Genomic_DNA"/>
</dbReference>
<keyword evidence="4" id="KW-0812">Transmembrane</keyword>
<evidence type="ECO:0000313" key="6">
    <source>
        <dbReference type="EMBL" id="RCW76924.1"/>
    </source>
</evidence>
<dbReference type="RefSeq" id="WP_170132891.1">
    <property type="nucleotide sequence ID" value="NZ_QPJJ01000002.1"/>
</dbReference>
<dbReference type="Proteomes" id="UP000252585">
    <property type="component" value="Unassembled WGS sequence"/>
</dbReference>
<dbReference type="InterPro" id="IPR001647">
    <property type="entry name" value="HTH_TetR"/>
</dbReference>
<dbReference type="PROSITE" id="PS50977">
    <property type="entry name" value="HTH_TETR_2"/>
    <property type="match status" value="1"/>
</dbReference>
<keyword evidence="1" id="KW-0678">Repressor</keyword>
<feature type="DNA-binding region" description="H-T-H motif" evidence="3">
    <location>
        <begin position="32"/>
        <end position="51"/>
    </location>
</feature>
<evidence type="ECO:0000256" key="3">
    <source>
        <dbReference type="PROSITE-ProRule" id="PRU00335"/>
    </source>
</evidence>
<dbReference type="PANTHER" id="PTHR43479">
    <property type="entry name" value="ACREF/ENVCD OPERON REPRESSOR-RELATED"/>
    <property type="match status" value="1"/>
</dbReference>
<gene>
    <name evidence="6" type="ORF">DFR57_102199</name>
</gene>
<keyword evidence="7" id="KW-1185">Reference proteome</keyword>
<evidence type="ECO:0000256" key="1">
    <source>
        <dbReference type="ARBA" id="ARBA00022491"/>
    </source>
</evidence>
<evidence type="ECO:0000256" key="2">
    <source>
        <dbReference type="ARBA" id="ARBA00023125"/>
    </source>
</evidence>
<evidence type="ECO:0000259" key="5">
    <source>
        <dbReference type="PROSITE" id="PS50977"/>
    </source>
</evidence>
<organism evidence="6 7">
    <name type="scientific">Saliterribacillus persicus</name>
    <dbReference type="NCBI Taxonomy" id="930114"/>
    <lineage>
        <taxon>Bacteria</taxon>
        <taxon>Bacillati</taxon>
        <taxon>Bacillota</taxon>
        <taxon>Bacilli</taxon>
        <taxon>Bacillales</taxon>
        <taxon>Bacillaceae</taxon>
        <taxon>Saliterribacillus</taxon>
    </lineage>
</organism>
<comment type="caution">
    <text evidence="6">The sequence shown here is derived from an EMBL/GenBank/DDBJ whole genome shotgun (WGS) entry which is preliminary data.</text>
</comment>
<proteinExistence type="predicted"/>
<dbReference type="PANTHER" id="PTHR43479:SF23">
    <property type="entry name" value="HTH TETR-TYPE DOMAIN-CONTAINING PROTEIN"/>
    <property type="match status" value="1"/>
</dbReference>
<dbReference type="Pfam" id="PF14278">
    <property type="entry name" value="TetR_C_8"/>
    <property type="match status" value="1"/>
</dbReference>
<feature type="domain" description="HTH tetR-type" evidence="5">
    <location>
        <begin position="9"/>
        <end position="69"/>
    </location>
</feature>
<dbReference type="Pfam" id="PF00440">
    <property type="entry name" value="TetR_N"/>
    <property type="match status" value="1"/>
</dbReference>
<dbReference type="AlphaFoldDB" id="A0A368YFG3"/>
<dbReference type="PRINTS" id="PR00455">
    <property type="entry name" value="HTHTETR"/>
</dbReference>
<keyword evidence="2 3" id="KW-0238">DNA-binding</keyword>
<dbReference type="Gene3D" id="1.10.357.10">
    <property type="entry name" value="Tetracycline Repressor, domain 2"/>
    <property type="match status" value="1"/>
</dbReference>